<dbReference type="AlphaFoldDB" id="A0A0L6UY90"/>
<dbReference type="EMBL" id="LAVV01008207">
    <property type="protein sequence ID" value="KNZ53454.1"/>
    <property type="molecule type" value="Genomic_DNA"/>
</dbReference>
<sequence length="315" mass="34609">MSDSKHLPVLTGKDFVDWKIKIGGYCLQHGLYDYLSPFSPANIPTNPTLLKEHNKKLQRTSGILHQAMGTINYQRFITPDNIKNPSAIWSALTNYYESNSDQNQNAVYRDFITFLYRKDIATFLDDVDAKLSNLASVGLIIGEPREAHIKESHAAETILQKLPEELSPLRDILFQSKTLLTIASVKEALDGKRRQTITSGSSTNSSIKQETAFKASWLTCRPGWHNPKTKHKAEDCVQVKLKAAKSGPPAKAAVDKSSDTASVKSISTASGMVAIWRALVVTVVGEGNPASLTQGRAIICLLIDLTSTTIDTEIP</sequence>
<evidence type="ECO:0000313" key="1">
    <source>
        <dbReference type="EMBL" id="KNZ53454.1"/>
    </source>
</evidence>
<dbReference type="VEuPathDB" id="FungiDB:VP01_3234g5"/>
<gene>
    <name evidence="1" type="ORF">VP01_3234g5</name>
</gene>
<dbReference type="OrthoDB" id="2504515at2759"/>
<comment type="caution">
    <text evidence="1">The sequence shown here is derived from an EMBL/GenBank/DDBJ whole genome shotgun (WGS) entry which is preliminary data.</text>
</comment>
<organism evidence="1 2">
    <name type="scientific">Puccinia sorghi</name>
    <dbReference type="NCBI Taxonomy" id="27349"/>
    <lineage>
        <taxon>Eukaryota</taxon>
        <taxon>Fungi</taxon>
        <taxon>Dikarya</taxon>
        <taxon>Basidiomycota</taxon>
        <taxon>Pucciniomycotina</taxon>
        <taxon>Pucciniomycetes</taxon>
        <taxon>Pucciniales</taxon>
        <taxon>Pucciniaceae</taxon>
        <taxon>Puccinia</taxon>
    </lineage>
</organism>
<evidence type="ECO:0000313" key="2">
    <source>
        <dbReference type="Proteomes" id="UP000037035"/>
    </source>
</evidence>
<name>A0A0L6UY90_9BASI</name>
<dbReference type="Proteomes" id="UP000037035">
    <property type="component" value="Unassembled WGS sequence"/>
</dbReference>
<proteinExistence type="predicted"/>
<reference evidence="1 2" key="1">
    <citation type="submission" date="2015-08" db="EMBL/GenBank/DDBJ databases">
        <title>Next Generation Sequencing and Analysis of the Genome of Puccinia sorghi L Schw, the Causal Agent of Maize Common Rust.</title>
        <authorList>
            <person name="Rochi L."/>
            <person name="Burguener G."/>
            <person name="Darino M."/>
            <person name="Turjanski A."/>
            <person name="Kreff E."/>
            <person name="Dieguez M.J."/>
            <person name="Sacco F."/>
        </authorList>
    </citation>
    <scope>NUCLEOTIDE SEQUENCE [LARGE SCALE GENOMIC DNA]</scope>
    <source>
        <strain evidence="1 2">RO10H11247</strain>
    </source>
</reference>
<protein>
    <submittedName>
        <fullName evidence="1">Uncharacterized protein</fullName>
    </submittedName>
</protein>
<accession>A0A0L6UY90</accession>
<dbReference type="Pfam" id="PF14223">
    <property type="entry name" value="Retrotran_gag_2"/>
    <property type="match status" value="1"/>
</dbReference>
<keyword evidence="2" id="KW-1185">Reference proteome</keyword>